<proteinExistence type="predicted"/>
<comment type="caution">
    <text evidence="1">The sequence shown here is derived from an EMBL/GenBank/DDBJ whole genome shotgun (WGS) entry which is preliminary data.</text>
</comment>
<gene>
    <name evidence="1" type="ORF">WMO63_01130</name>
</gene>
<keyword evidence="2" id="KW-1185">Reference proteome</keyword>
<accession>A0ABV1EX33</accession>
<sequence length="107" mass="12696">MDESPYRRLPSYNFDELKKGILCDKCNSLTVSTERSIIKCDACGNTESLEEAVLRSVEEFKLLFPERKITTKEMYEWCLISGEMRRIKRILDKQYTLIGVHQWAYYE</sequence>
<evidence type="ECO:0000313" key="1">
    <source>
        <dbReference type="EMBL" id="MEQ2464269.1"/>
    </source>
</evidence>
<protein>
    <submittedName>
        <fullName evidence="1">Uncharacterized protein</fullName>
    </submittedName>
</protein>
<evidence type="ECO:0000313" key="2">
    <source>
        <dbReference type="Proteomes" id="UP001465426"/>
    </source>
</evidence>
<dbReference type="Proteomes" id="UP001465426">
    <property type="component" value="Unassembled WGS sequence"/>
</dbReference>
<name>A0ABV1EX33_9BACI</name>
<dbReference type="EMBL" id="JBBMFN010000001">
    <property type="protein sequence ID" value="MEQ2464269.1"/>
    <property type="molecule type" value="Genomic_DNA"/>
</dbReference>
<organism evidence="1 2">
    <name type="scientific">Niallia hominis</name>
    <dbReference type="NCBI Taxonomy" id="3133173"/>
    <lineage>
        <taxon>Bacteria</taxon>
        <taxon>Bacillati</taxon>
        <taxon>Bacillota</taxon>
        <taxon>Bacilli</taxon>
        <taxon>Bacillales</taxon>
        <taxon>Bacillaceae</taxon>
        <taxon>Niallia</taxon>
    </lineage>
</organism>
<reference evidence="1 2" key="1">
    <citation type="submission" date="2024-03" db="EMBL/GenBank/DDBJ databases">
        <title>Human intestinal bacterial collection.</title>
        <authorList>
            <person name="Pauvert C."/>
            <person name="Hitch T.C.A."/>
            <person name="Clavel T."/>
        </authorList>
    </citation>
    <scope>NUCLEOTIDE SEQUENCE [LARGE SCALE GENOMIC DNA]</scope>
    <source>
        <strain evidence="1 2">CLA-SR-H024</strain>
    </source>
</reference>
<dbReference type="RefSeq" id="WP_235251140.1">
    <property type="nucleotide sequence ID" value="NZ_JBBMFN010000001.1"/>
</dbReference>